<protein>
    <submittedName>
        <fullName evidence="1">Uncharacterized protein</fullName>
    </submittedName>
</protein>
<dbReference type="AlphaFoldDB" id="A0ABD0UR47"/>
<evidence type="ECO:0000313" key="2">
    <source>
        <dbReference type="Proteomes" id="UP001552299"/>
    </source>
</evidence>
<proteinExistence type="predicted"/>
<evidence type="ECO:0000313" key="1">
    <source>
        <dbReference type="EMBL" id="KAL0915166.1"/>
    </source>
</evidence>
<sequence>MKSWGSRLRQLRPGGSISGRCRIRLPKVELGQGLESEVASKGGGRDLIQGLKIVGKASNILGQFFIFSYGLCTPLPFLEKNLCCFVFRKTVFLVL</sequence>
<reference evidence="1 2" key="1">
    <citation type="journal article" date="2024" name="Plant Biotechnol. J.">
        <title>Dendrobium thyrsiflorum genome and its molecular insights into genes involved in important horticultural traits.</title>
        <authorList>
            <person name="Chen B."/>
            <person name="Wang J.Y."/>
            <person name="Zheng P.J."/>
            <person name="Li K.L."/>
            <person name="Liang Y.M."/>
            <person name="Chen X.F."/>
            <person name="Zhang C."/>
            <person name="Zhao X."/>
            <person name="He X."/>
            <person name="Zhang G.Q."/>
            <person name="Liu Z.J."/>
            <person name="Xu Q."/>
        </authorList>
    </citation>
    <scope>NUCLEOTIDE SEQUENCE [LARGE SCALE GENOMIC DNA]</scope>
    <source>
        <strain evidence="1">GZMU011</strain>
    </source>
</reference>
<dbReference type="EMBL" id="JANQDX010000012">
    <property type="protein sequence ID" value="KAL0915166.1"/>
    <property type="molecule type" value="Genomic_DNA"/>
</dbReference>
<organism evidence="1 2">
    <name type="scientific">Dendrobium thyrsiflorum</name>
    <name type="common">Pinecone-like raceme dendrobium</name>
    <name type="synonym">Orchid</name>
    <dbReference type="NCBI Taxonomy" id="117978"/>
    <lineage>
        <taxon>Eukaryota</taxon>
        <taxon>Viridiplantae</taxon>
        <taxon>Streptophyta</taxon>
        <taxon>Embryophyta</taxon>
        <taxon>Tracheophyta</taxon>
        <taxon>Spermatophyta</taxon>
        <taxon>Magnoliopsida</taxon>
        <taxon>Liliopsida</taxon>
        <taxon>Asparagales</taxon>
        <taxon>Orchidaceae</taxon>
        <taxon>Epidendroideae</taxon>
        <taxon>Malaxideae</taxon>
        <taxon>Dendrobiinae</taxon>
        <taxon>Dendrobium</taxon>
    </lineage>
</organism>
<gene>
    <name evidence="1" type="ORF">M5K25_015565</name>
</gene>
<comment type="caution">
    <text evidence="1">The sequence shown here is derived from an EMBL/GenBank/DDBJ whole genome shotgun (WGS) entry which is preliminary data.</text>
</comment>
<accession>A0ABD0UR47</accession>
<dbReference type="Proteomes" id="UP001552299">
    <property type="component" value="Unassembled WGS sequence"/>
</dbReference>
<keyword evidence="2" id="KW-1185">Reference proteome</keyword>
<name>A0ABD0UR47_DENTH</name>